<dbReference type="Pfam" id="PF12840">
    <property type="entry name" value="HTH_20"/>
    <property type="match status" value="1"/>
</dbReference>
<evidence type="ECO:0000313" key="2">
    <source>
        <dbReference type="Proteomes" id="UP000308705"/>
    </source>
</evidence>
<dbReference type="PANTHER" id="PTHR38600">
    <property type="entry name" value="TRANSCRIPTIONAL REGULATORY PROTEIN"/>
    <property type="match status" value="1"/>
</dbReference>
<dbReference type="Gene3D" id="1.10.10.10">
    <property type="entry name" value="Winged helix-like DNA-binding domain superfamily/Winged helix DNA-binding domain"/>
    <property type="match status" value="1"/>
</dbReference>
<dbReference type="InterPro" id="IPR011991">
    <property type="entry name" value="ArsR-like_HTH"/>
</dbReference>
<evidence type="ECO:0000313" key="1">
    <source>
        <dbReference type="EMBL" id="TKK84295.1"/>
    </source>
</evidence>
<dbReference type="AlphaFoldDB" id="A0A4U3M5X9"/>
<dbReference type="Proteomes" id="UP000308705">
    <property type="component" value="Unassembled WGS sequence"/>
</dbReference>
<name>A0A4U3M5X9_9ACTN</name>
<dbReference type="CDD" id="cd00090">
    <property type="entry name" value="HTH_ARSR"/>
    <property type="match status" value="1"/>
</dbReference>
<comment type="caution">
    <text evidence="1">The sequence shown here is derived from an EMBL/GenBank/DDBJ whole genome shotgun (WGS) entry which is preliminary data.</text>
</comment>
<gene>
    <name evidence="1" type="ORF">FDA94_30545</name>
</gene>
<dbReference type="OrthoDB" id="9788770at2"/>
<reference evidence="1 2" key="1">
    <citation type="submission" date="2019-04" db="EMBL/GenBank/DDBJ databases">
        <title>Herbidospora sp. NEAU-GS14.nov., a novel actinomycete isolated from soil.</title>
        <authorList>
            <person name="Han L."/>
        </authorList>
    </citation>
    <scope>NUCLEOTIDE SEQUENCE [LARGE SCALE GENOMIC DNA]</scope>
    <source>
        <strain evidence="1 2">NEAU-GS14</strain>
    </source>
</reference>
<proteinExistence type="predicted"/>
<dbReference type="InterPro" id="IPR036388">
    <property type="entry name" value="WH-like_DNA-bd_sf"/>
</dbReference>
<organism evidence="1 2">
    <name type="scientific">Herbidospora galbida</name>
    <dbReference type="NCBI Taxonomy" id="2575442"/>
    <lineage>
        <taxon>Bacteria</taxon>
        <taxon>Bacillati</taxon>
        <taxon>Actinomycetota</taxon>
        <taxon>Actinomycetes</taxon>
        <taxon>Streptosporangiales</taxon>
        <taxon>Streptosporangiaceae</taxon>
        <taxon>Herbidospora</taxon>
    </lineage>
</organism>
<dbReference type="PANTHER" id="PTHR38600:SF2">
    <property type="entry name" value="SLL0088 PROTEIN"/>
    <property type="match status" value="1"/>
</dbReference>
<keyword evidence="2" id="KW-1185">Reference proteome</keyword>
<dbReference type="EMBL" id="SZQA01000036">
    <property type="protein sequence ID" value="TKK84295.1"/>
    <property type="molecule type" value="Genomic_DNA"/>
</dbReference>
<sequence>MAVIDDPAAAEVSLDPVRARILAELAEPGSATQLAAKIGLPRQKVNYHLKTLEKHGLVELVEERRKGNVTERVMRATAGSYVISPAALGAVEPDPSRRPDRLSAAWLLAVAAQLVKDVGALITRSERAQQKVATFAIDGTVRFASARDRAAFAEELSATVASLVARYHDEQSPGGRDHRVVVALHPAITRHDP</sequence>
<accession>A0A4U3M5X9</accession>
<dbReference type="SUPFAM" id="SSF46785">
    <property type="entry name" value="Winged helix' DNA-binding domain"/>
    <property type="match status" value="1"/>
</dbReference>
<dbReference type="InterPro" id="IPR036390">
    <property type="entry name" value="WH_DNA-bd_sf"/>
</dbReference>
<protein>
    <submittedName>
        <fullName evidence="1">MarR family transcriptional regulator</fullName>
    </submittedName>
</protein>